<comment type="subcellular location">
    <subcellularLocation>
        <location evidence="1">Nucleus</location>
        <location evidence="1">Nucleoplasm</location>
    </subcellularLocation>
</comment>
<comment type="caution">
    <text evidence="7">The sequence shown here is derived from an EMBL/GenBank/DDBJ whole genome shotgun (WGS) entry which is preliminary data.</text>
</comment>
<feature type="domain" description="RRM" evidence="6">
    <location>
        <begin position="6"/>
        <end position="77"/>
    </location>
</feature>
<evidence type="ECO:0000256" key="2">
    <source>
        <dbReference type="ARBA" id="ARBA00022884"/>
    </source>
</evidence>
<dbReference type="Gene3D" id="3.30.70.330">
    <property type="match status" value="1"/>
</dbReference>
<keyword evidence="2 4" id="KW-0694">RNA-binding</keyword>
<name>A0A9Q0M954_BLOTA</name>
<evidence type="ECO:0000259" key="6">
    <source>
        <dbReference type="PROSITE" id="PS50102"/>
    </source>
</evidence>
<evidence type="ECO:0000256" key="3">
    <source>
        <dbReference type="ARBA" id="ARBA00023242"/>
    </source>
</evidence>
<dbReference type="InterPro" id="IPR052285">
    <property type="entry name" value="NEXT_complex_subunit"/>
</dbReference>
<keyword evidence="3" id="KW-0539">Nucleus</keyword>
<protein>
    <recommendedName>
        <fullName evidence="6">RRM domain-containing protein</fullName>
    </recommendedName>
</protein>
<dbReference type="SMART" id="SM00360">
    <property type="entry name" value="RRM"/>
    <property type="match status" value="1"/>
</dbReference>
<dbReference type="SUPFAM" id="SSF54928">
    <property type="entry name" value="RNA-binding domain, RBD"/>
    <property type="match status" value="1"/>
</dbReference>
<accession>A0A9Q0M954</accession>
<dbReference type="InterPro" id="IPR000504">
    <property type="entry name" value="RRM_dom"/>
</dbReference>
<dbReference type="Proteomes" id="UP001142055">
    <property type="component" value="Chromosome 2"/>
</dbReference>
<gene>
    <name evidence="7" type="ORF">RDWZM_006174</name>
</gene>
<feature type="compositionally biased region" description="Low complexity" evidence="5">
    <location>
        <begin position="265"/>
        <end position="275"/>
    </location>
</feature>
<feature type="region of interest" description="Disordered" evidence="5">
    <location>
        <begin position="265"/>
        <end position="285"/>
    </location>
</feature>
<keyword evidence="8" id="KW-1185">Reference proteome</keyword>
<proteinExistence type="predicted"/>
<dbReference type="AlphaFoldDB" id="A0A9Q0M954"/>
<reference evidence="7" key="1">
    <citation type="submission" date="2022-12" db="EMBL/GenBank/DDBJ databases">
        <title>Genome assemblies of Blomia tropicalis.</title>
        <authorList>
            <person name="Cui Y."/>
        </authorList>
    </citation>
    <scope>NUCLEOTIDE SEQUENCE</scope>
    <source>
        <tissue evidence="7">Adult mites</tissue>
    </source>
</reference>
<evidence type="ECO:0000313" key="8">
    <source>
        <dbReference type="Proteomes" id="UP001142055"/>
    </source>
</evidence>
<dbReference type="EMBL" id="JAPWDV010000002">
    <property type="protein sequence ID" value="KAJ6220362.1"/>
    <property type="molecule type" value="Genomic_DNA"/>
</dbReference>
<dbReference type="PANTHER" id="PTHR13798">
    <property type="entry name" value="RNA BINDING MOTIF RBM PROTEIN -RELATED"/>
    <property type="match status" value="1"/>
</dbReference>
<organism evidence="7 8">
    <name type="scientific">Blomia tropicalis</name>
    <name type="common">Mite</name>
    <dbReference type="NCBI Taxonomy" id="40697"/>
    <lineage>
        <taxon>Eukaryota</taxon>
        <taxon>Metazoa</taxon>
        <taxon>Ecdysozoa</taxon>
        <taxon>Arthropoda</taxon>
        <taxon>Chelicerata</taxon>
        <taxon>Arachnida</taxon>
        <taxon>Acari</taxon>
        <taxon>Acariformes</taxon>
        <taxon>Sarcoptiformes</taxon>
        <taxon>Astigmata</taxon>
        <taxon>Glycyphagoidea</taxon>
        <taxon>Echimyopodidae</taxon>
        <taxon>Blomia</taxon>
    </lineage>
</organism>
<dbReference type="Pfam" id="PF00076">
    <property type="entry name" value="RRM_1"/>
    <property type="match status" value="1"/>
</dbReference>
<evidence type="ECO:0000256" key="4">
    <source>
        <dbReference type="PROSITE-ProRule" id="PRU00176"/>
    </source>
</evidence>
<dbReference type="GO" id="GO:0003723">
    <property type="term" value="F:RNA binding"/>
    <property type="evidence" value="ECO:0007669"/>
    <property type="project" value="UniProtKB-UniRule"/>
</dbReference>
<dbReference type="GO" id="GO:0005654">
    <property type="term" value="C:nucleoplasm"/>
    <property type="evidence" value="ECO:0007669"/>
    <property type="project" value="UniProtKB-SubCell"/>
</dbReference>
<evidence type="ECO:0000256" key="5">
    <source>
        <dbReference type="SAM" id="MobiDB-lite"/>
    </source>
</evidence>
<dbReference type="InterPro" id="IPR035979">
    <property type="entry name" value="RBD_domain_sf"/>
</dbReference>
<sequence length="285" mass="33906">MSLEERTLVVRGIDGDQLSEDLLQELFSNFGPVVRVVIRKSFAFIEYTKKESVGYAWAMSEGICLFGRKIRVAPKFENDPSYYTYRNQLKAFEDRLKNDPGYIDSLLTPQQRIEKEKLLNEFDKSESNSTHATQERLLQYERHYQPEFYYNPILRRNINRTSFNNNHDESRYRRHSSDHYGQRFSNYNSNYFDTHQQGPYYRSQPEVYPNRYSNEFGHVFNTQEPSNLPTSHQFPQHSMSFNGHSHTSQPYFRHSHEFHQPPPQFNQNFPINNCHPYPPPPNGPF</sequence>
<evidence type="ECO:0000256" key="1">
    <source>
        <dbReference type="ARBA" id="ARBA00004642"/>
    </source>
</evidence>
<feature type="compositionally biased region" description="Pro residues" evidence="5">
    <location>
        <begin position="276"/>
        <end position="285"/>
    </location>
</feature>
<dbReference type="InterPro" id="IPR012677">
    <property type="entry name" value="Nucleotide-bd_a/b_plait_sf"/>
</dbReference>
<evidence type="ECO:0000313" key="7">
    <source>
        <dbReference type="EMBL" id="KAJ6220362.1"/>
    </source>
</evidence>
<dbReference type="OMA" id="HHSTREN"/>
<dbReference type="PROSITE" id="PS50102">
    <property type="entry name" value="RRM"/>
    <property type="match status" value="1"/>
</dbReference>
<dbReference type="PANTHER" id="PTHR13798:SF11">
    <property type="entry name" value="RNA-BINDING PROTEIN 7-RELATED"/>
    <property type="match status" value="1"/>
</dbReference>